<feature type="transmembrane region" description="Helical" evidence="5">
    <location>
        <begin position="350"/>
        <end position="373"/>
    </location>
</feature>
<feature type="chain" id="PRO_5005787541" description="histidine kinase" evidence="6">
    <location>
        <begin position="28"/>
        <end position="769"/>
    </location>
</feature>
<evidence type="ECO:0000313" key="10">
    <source>
        <dbReference type="Proteomes" id="UP000057158"/>
    </source>
</evidence>
<dbReference type="SUPFAM" id="SSF55874">
    <property type="entry name" value="ATPase domain of HSP90 chaperone/DNA topoisomerase II/histidine kinase"/>
    <property type="match status" value="1"/>
</dbReference>
<dbReference type="CDD" id="cd00082">
    <property type="entry name" value="HisKA"/>
    <property type="match status" value="1"/>
</dbReference>
<keyword evidence="4" id="KW-0175">Coiled coil</keyword>
<dbReference type="Pfam" id="PF00512">
    <property type="entry name" value="HisKA"/>
    <property type="match status" value="1"/>
</dbReference>
<dbReference type="SUPFAM" id="SSF47384">
    <property type="entry name" value="Homodimeric domain of signal transducing histidine kinase"/>
    <property type="match status" value="1"/>
</dbReference>
<keyword evidence="6" id="KW-0732">Signal</keyword>
<dbReference type="PANTHER" id="PTHR43065">
    <property type="entry name" value="SENSOR HISTIDINE KINASE"/>
    <property type="match status" value="1"/>
</dbReference>
<dbReference type="InterPro" id="IPR036097">
    <property type="entry name" value="HisK_dim/P_sf"/>
</dbReference>
<dbReference type="EC" id="2.7.13.3" evidence="2"/>
<dbReference type="PANTHER" id="PTHR43065:SF42">
    <property type="entry name" value="TWO-COMPONENT SENSOR PPRA"/>
    <property type="match status" value="1"/>
</dbReference>
<dbReference type="Gene3D" id="3.30.565.10">
    <property type="entry name" value="Histidine kinase-like ATPase, C-terminal domain"/>
    <property type="match status" value="1"/>
</dbReference>
<dbReference type="SMART" id="SM00388">
    <property type="entry name" value="HisKA"/>
    <property type="match status" value="1"/>
</dbReference>
<protein>
    <recommendedName>
        <fullName evidence="2">histidine kinase</fullName>
        <ecNumber evidence="2">2.7.13.3</ecNumber>
    </recommendedName>
</protein>
<evidence type="ECO:0000256" key="6">
    <source>
        <dbReference type="SAM" id="SignalP"/>
    </source>
</evidence>
<dbReference type="KEGG" id="des:DSOUD_0445"/>
<dbReference type="EMBL" id="CP010802">
    <property type="protein sequence ID" value="ALC15239.1"/>
    <property type="molecule type" value="Genomic_DNA"/>
</dbReference>
<gene>
    <name evidence="9" type="ORF">DSOUD_0445</name>
</gene>
<evidence type="ECO:0000256" key="5">
    <source>
        <dbReference type="SAM" id="Phobius"/>
    </source>
</evidence>
<dbReference type="Pfam" id="PF02518">
    <property type="entry name" value="HATPase_c"/>
    <property type="match status" value="1"/>
</dbReference>
<dbReference type="Gene3D" id="1.10.287.130">
    <property type="match status" value="1"/>
</dbReference>
<dbReference type="PRINTS" id="PR00344">
    <property type="entry name" value="BCTRLSENSOR"/>
</dbReference>
<dbReference type="Pfam" id="PF08448">
    <property type="entry name" value="PAS_4"/>
    <property type="match status" value="1"/>
</dbReference>
<dbReference type="InterPro" id="IPR003594">
    <property type="entry name" value="HATPase_dom"/>
</dbReference>
<feature type="signal peptide" evidence="6">
    <location>
        <begin position="1"/>
        <end position="27"/>
    </location>
</feature>
<dbReference type="InterPro" id="IPR013656">
    <property type="entry name" value="PAS_4"/>
</dbReference>
<dbReference type="SUPFAM" id="SSF55785">
    <property type="entry name" value="PYP-like sensor domain (PAS domain)"/>
    <property type="match status" value="1"/>
</dbReference>
<evidence type="ECO:0000256" key="1">
    <source>
        <dbReference type="ARBA" id="ARBA00000085"/>
    </source>
</evidence>
<dbReference type="Proteomes" id="UP000057158">
    <property type="component" value="Chromosome"/>
</dbReference>
<sequence>MPVLVAPLRFVLLLLLASLFHPGPSAAAVTPKSREILILHSYHPGFPWTDEVMQGMQEVLANSEESINFHVEYLDTKRQPDPEYFTHVLDAILHYKLENSYFDLVLVSDNEALNFVIDHKTDLFPKTPVVFCGIEKKLPEVPGDGAVVTGVVEQPDYPALLETIVTLQPQTREVVVISSHRDLTGRLEAEMLQEAALPFAGMLEFTTWSNIPAEELAVRLRKLKDGQVVFINGPLIDGSGKLLSFAAKNRVLTANSPVAIYSPWDICLGHGIIGGQLGSPRQQGQLAAGLALQILAGNPPPPGYVLIPEKAVPVFDYQQLEKFNIPQSRLPKGSRLINGPLGFETLPAKIIGTILGGFAAALAVILFLVNNILQRRKAERRLRKSEEQYKNLNQQFQIILDGIPDGLTLISREMKVLWSNKGAGSSYFNKRLGSVPGEYCCKLLYNRAALCDNCPAIQSFQSGQAEEATITTPDNRSLEVKAFPVHDETGEVINVIMLASDITEKSRLRGEAILNSRLASLGELAAGIAHEINNPTALIILNAELVQKSCAAAAPILQEHFRRNGDFPLGALSYSEMHHELPHLFSEMLESAGRIKNIVHDLKDFARHETAGLDDGVDLNEVVQASLRLVGNTIRNATHNFSADYGEGMPVLRGSFQRIEQVVINLVVNACQSLAGKEAGVHLRTYYDSEKNVNCLRIRDEGVGIKPDILPHITEPFFTTKRDQGGTGLGLSVTARIVQDHGGTLDFHSPQGGGTTVLLALPVRPQEGA</sequence>
<dbReference type="GO" id="GO:0000155">
    <property type="term" value="F:phosphorelay sensor kinase activity"/>
    <property type="evidence" value="ECO:0007669"/>
    <property type="project" value="InterPro"/>
</dbReference>
<dbReference type="AlphaFoldDB" id="A0A0M3QEX4"/>
<dbReference type="PROSITE" id="PS50113">
    <property type="entry name" value="PAC"/>
    <property type="match status" value="1"/>
</dbReference>
<feature type="domain" description="PAC" evidence="8">
    <location>
        <begin position="464"/>
        <end position="514"/>
    </location>
</feature>
<organism evidence="9 10">
    <name type="scientific">Desulfuromonas soudanensis</name>
    <dbReference type="NCBI Taxonomy" id="1603606"/>
    <lineage>
        <taxon>Bacteria</taxon>
        <taxon>Pseudomonadati</taxon>
        <taxon>Thermodesulfobacteriota</taxon>
        <taxon>Desulfuromonadia</taxon>
        <taxon>Desulfuromonadales</taxon>
        <taxon>Desulfuromonadaceae</taxon>
        <taxon>Desulfuromonas</taxon>
    </lineage>
</organism>
<keyword evidence="9" id="KW-0418">Kinase</keyword>
<dbReference type="InterPro" id="IPR035965">
    <property type="entry name" value="PAS-like_dom_sf"/>
</dbReference>
<keyword evidence="3" id="KW-0597">Phosphoprotein</keyword>
<accession>A0A0M3QEX4</accession>
<keyword evidence="10" id="KW-1185">Reference proteome</keyword>
<evidence type="ECO:0000256" key="2">
    <source>
        <dbReference type="ARBA" id="ARBA00012438"/>
    </source>
</evidence>
<reference evidence="9 10" key="1">
    <citation type="submission" date="2015-07" db="EMBL/GenBank/DDBJ databases">
        <title>Isolation and Genomic Characterization of a Novel Halophilic Metal-Reducing Deltaproteobacterium from the Deep Subsurface.</title>
        <authorList>
            <person name="Badalamenti J.P."/>
            <person name="Summers Z.M."/>
            <person name="Gralnick J.A."/>
            <person name="Bond D.R."/>
        </authorList>
    </citation>
    <scope>NUCLEOTIDE SEQUENCE [LARGE SCALE GENOMIC DNA]</scope>
    <source>
        <strain evidence="9 10">WTL</strain>
    </source>
</reference>
<feature type="domain" description="Histidine kinase" evidence="7">
    <location>
        <begin position="527"/>
        <end position="765"/>
    </location>
</feature>
<name>A0A0M3QEX4_9BACT</name>
<evidence type="ECO:0000259" key="8">
    <source>
        <dbReference type="PROSITE" id="PS50113"/>
    </source>
</evidence>
<dbReference type="PROSITE" id="PS50109">
    <property type="entry name" value="HIS_KIN"/>
    <property type="match status" value="1"/>
</dbReference>
<evidence type="ECO:0000313" key="9">
    <source>
        <dbReference type="EMBL" id="ALC15239.1"/>
    </source>
</evidence>
<dbReference type="STRING" id="1603606.DSOUD_0445"/>
<evidence type="ECO:0000256" key="4">
    <source>
        <dbReference type="SAM" id="Coils"/>
    </source>
</evidence>
<evidence type="ECO:0000256" key="3">
    <source>
        <dbReference type="ARBA" id="ARBA00022553"/>
    </source>
</evidence>
<dbReference type="OrthoDB" id="5291281at2"/>
<keyword evidence="5" id="KW-0812">Transmembrane</keyword>
<dbReference type="InterPro" id="IPR005467">
    <property type="entry name" value="His_kinase_dom"/>
</dbReference>
<dbReference type="SMART" id="SM00387">
    <property type="entry name" value="HATPase_c"/>
    <property type="match status" value="1"/>
</dbReference>
<proteinExistence type="predicted"/>
<feature type="coiled-coil region" evidence="4">
    <location>
        <begin position="368"/>
        <end position="395"/>
    </location>
</feature>
<keyword evidence="5" id="KW-1133">Transmembrane helix</keyword>
<comment type="catalytic activity">
    <reaction evidence="1">
        <text>ATP + protein L-histidine = ADP + protein N-phospho-L-histidine.</text>
        <dbReference type="EC" id="2.7.13.3"/>
    </reaction>
</comment>
<evidence type="ECO:0000259" key="7">
    <source>
        <dbReference type="PROSITE" id="PS50109"/>
    </source>
</evidence>
<dbReference type="InterPro" id="IPR000700">
    <property type="entry name" value="PAS-assoc_C"/>
</dbReference>
<dbReference type="InterPro" id="IPR036890">
    <property type="entry name" value="HATPase_C_sf"/>
</dbReference>
<dbReference type="RefSeq" id="WP_082351017.1">
    <property type="nucleotide sequence ID" value="NZ_CP010802.1"/>
</dbReference>
<dbReference type="InterPro" id="IPR003661">
    <property type="entry name" value="HisK_dim/P_dom"/>
</dbReference>
<dbReference type="InterPro" id="IPR004358">
    <property type="entry name" value="Sig_transdc_His_kin-like_C"/>
</dbReference>
<keyword evidence="9" id="KW-0808">Transferase</keyword>
<dbReference type="PATRIC" id="fig|1603606.3.peg.482"/>
<dbReference type="Gene3D" id="3.30.450.20">
    <property type="entry name" value="PAS domain"/>
    <property type="match status" value="1"/>
</dbReference>
<dbReference type="Gene3D" id="3.40.50.2300">
    <property type="match status" value="2"/>
</dbReference>
<keyword evidence="5" id="KW-0472">Membrane</keyword>